<sequence>MNFTKYFIKAVVLSLLVLMGCSKMEMDLPHVSCESSEIINTNHPKANSLQQKLDEIVALGVPGVVIALKDANGTWASTSGLSRIETKTSMEICHLQFGQSVAKTYMATAILLLYEDGKIDLDDKISNYLPESTLSGIANANESTVRMLLNHTSGIAEYNDKANYVTYLLQHPLHVFTTEDYLDYVRGATPKFSPGEKQSYTNTNYELLALIADQITGDHKKYIREKILEAHGLNNTFYYNEGFMDYPELVNTYWDRYSNGEIENCSEMHRINVGSLIGDDGIIATPIDYMTFLEKLLTNQILSESTMKQMLDFIQTKPDSPDGYGLGISQEFINGHEQLGHTGGGIGAGCILGHYTDNDTYFFLAINLGVSITPKIAEPFEKVADEIYDILLE</sequence>
<keyword evidence="4" id="KW-1185">Reference proteome</keyword>
<comment type="caution">
    <text evidence="3">The sequence shown here is derived from an EMBL/GenBank/DDBJ whole genome shotgun (WGS) entry which is preliminary data.</text>
</comment>
<dbReference type="PANTHER" id="PTHR46825">
    <property type="entry name" value="D-ALANYL-D-ALANINE-CARBOXYPEPTIDASE/ENDOPEPTIDASE AMPH"/>
    <property type="match status" value="1"/>
</dbReference>
<organism evidence="3 4">
    <name type="scientific">Echinicola rosea</name>
    <dbReference type="NCBI Taxonomy" id="1807691"/>
    <lineage>
        <taxon>Bacteria</taxon>
        <taxon>Pseudomonadati</taxon>
        <taxon>Bacteroidota</taxon>
        <taxon>Cytophagia</taxon>
        <taxon>Cytophagales</taxon>
        <taxon>Cyclobacteriaceae</taxon>
        <taxon>Echinicola</taxon>
    </lineage>
</organism>
<dbReference type="InterPro" id="IPR001466">
    <property type="entry name" value="Beta-lactam-related"/>
</dbReference>
<dbReference type="InterPro" id="IPR050491">
    <property type="entry name" value="AmpC-like"/>
</dbReference>
<evidence type="ECO:0000313" key="3">
    <source>
        <dbReference type="EMBL" id="GGF21362.1"/>
    </source>
</evidence>
<protein>
    <recommendedName>
        <fullName evidence="2">Beta-lactamase-related domain-containing protein</fullName>
    </recommendedName>
</protein>
<evidence type="ECO:0000259" key="2">
    <source>
        <dbReference type="Pfam" id="PF00144"/>
    </source>
</evidence>
<name>A0ABQ1UP33_9BACT</name>
<accession>A0ABQ1UP33</accession>
<feature type="domain" description="Beta-lactamase-related" evidence="2">
    <location>
        <begin position="50"/>
        <end position="370"/>
    </location>
</feature>
<dbReference type="Gene3D" id="3.40.710.10">
    <property type="entry name" value="DD-peptidase/beta-lactamase superfamily"/>
    <property type="match status" value="1"/>
</dbReference>
<reference evidence="4" key="1">
    <citation type="journal article" date="2019" name="Int. J. Syst. Evol. Microbiol.">
        <title>The Global Catalogue of Microorganisms (GCM) 10K type strain sequencing project: providing services to taxonomists for standard genome sequencing and annotation.</title>
        <authorList>
            <consortium name="The Broad Institute Genomics Platform"/>
            <consortium name="The Broad Institute Genome Sequencing Center for Infectious Disease"/>
            <person name="Wu L."/>
            <person name="Ma J."/>
        </authorList>
    </citation>
    <scope>NUCLEOTIDE SEQUENCE [LARGE SCALE GENOMIC DNA]</scope>
    <source>
        <strain evidence="4">CGMCC 1.15407</strain>
    </source>
</reference>
<dbReference type="SUPFAM" id="SSF56601">
    <property type="entry name" value="beta-lactamase/transpeptidase-like"/>
    <property type="match status" value="1"/>
</dbReference>
<dbReference type="InterPro" id="IPR012338">
    <property type="entry name" value="Beta-lactam/transpept-like"/>
</dbReference>
<feature type="signal peptide" evidence="1">
    <location>
        <begin position="1"/>
        <end position="25"/>
    </location>
</feature>
<dbReference type="RefSeq" id="WP_137400978.1">
    <property type="nucleotide sequence ID" value="NZ_BMIU01000002.1"/>
</dbReference>
<dbReference type="EMBL" id="BMIU01000002">
    <property type="protein sequence ID" value="GGF21362.1"/>
    <property type="molecule type" value="Genomic_DNA"/>
</dbReference>
<dbReference type="Pfam" id="PF00144">
    <property type="entry name" value="Beta-lactamase"/>
    <property type="match status" value="1"/>
</dbReference>
<evidence type="ECO:0000313" key="4">
    <source>
        <dbReference type="Proteomes" id="UP000647339"/>
    </source>
</evidence>
<feature type="chain" id="PRO_5047518345" description="Beta-lactamase-related domain-containing protein" evidence="1">
    <location>
        <begin position="26"/>
        <end position="393"/>
    </location>
</feature>
<dbReference type="PANTHER" id="PTHR46825:SF7">
    <property type="entry name" value="D-ALANYL-D-ALANINE CARBOXYPEPTIDASE"/>
    <property type="match status" value="1"/>
</dbReference>
<proteinExistence type="predicted"/>
<keyword evidence="1" id="KW-0732">Signal</keyword>
<dbReference type="PROSITE" id="PS51257">
    <property type="entry name" value="PROKAR_LIPOPROTEIN"/>
    <property type="match status" value="1"/>
</dbReference>
<gene>
    <name evidence="3" type="ORF">GCM10011339_06740</name>
</gene>
<dbReference type="Proteomes" id="UP000647339">
    <property type="component" value="Unassembled WGS sequence"/>
</dbReference>
<evidence type="ECO:0000256" key="1">
    <source>
        <dbReference type="SAM" id="SignalP"/>
    </source>
</evidence>